<reference evidence="1" key="2">
    <citation type="journal article" date="2022" name="New Phytol.">
        <title>Evolutionary transition to the ectomycorrhizal habit in the genomes of a hyperdiverse lineage of mushroom-forming fungi.</title>
        <authorList>
            <person name="Looney B."/>
            <person name="Miyauchi S."/>
            <person name="Morin E."/>
            <person name="Drula E."/>
            <person name="Courty P.E."/>
            <person name="Kohler A."/>
            <person name="Kuo A."/>
            <person name="LaButti K."/>
            <person name="Pangilinan J."/>
            <person name="Lipzen A."/>
            <person name="Riley R."/>
            <person name="Andreopoulos W."/>
            <person name="He G."/>
            <person name="Johnson J."/>
            <person name="Nolan M."/>
            <person name="Tritt A."/>
            <person name="Barry K.W."/>
            <person name="Grigoriev I.V."/>
            <person name="Nagy L.G."/>
            <person name="Hibbett D."/>
            <person name="Henrissat B."/>
            <person name="Matheny P.B."/>
            <person name="Labbe J."/>
            <person name="Martin F.M."/>
        </authorList>
    </citation>
    <scope>NUCLEOTIDE SEQUENCE</scope>
    <source>
        <strain evidence="1">EC-137</strain>
    </source>
</reference>
<accession>A0ACB8QDL5</accession>
<name>A0ACB8QDL5_9AGAM</name>
<protein>
    <submittedName>
        <fullName evidence="1">Uncharacterized protein</fullName>
    </submittedName>
</protein>
<dbReference type="EMBL" id="MU273649">
    <property type="protein sequence ID" value="KAI0029914.1"/>
    <property type="molecule type" value="Genomic_DNA"/>
</dbReference>
<evidence type="ECO:0000313" key="1">
    <source>
        <dbReference type="EMBL" id="KAI0029914.1"/>
    </source>
</evidence>
<comment type="caution">
    <text evidence="1">The sequence shown here is derived from an EMBL/GenBank/DDBJ whole genome shotgun (WGS) entry which is preliminary data.</text>
</comment>
<sequence>MGDLAITLLVLKYAMQTLLHVVMPMNKGRHYTPKTLPGIRVAAIDQIVALVDSNWNDFTEEERAHLIGIIRWGYIEHERLKSFSWYKRLIAVPKFNRQVHKRHIEVVETSQVARARSFVRVKEDGEFMVSGSTMPAYQWKAWTPGKGGSLVITYGDETIRWNVQTKFDVHVRAEPNADTLTISATQQNASETTSVFDYTFGPSNAPVFDETVPSAPADRHCSMEPLQEEEIENEDPRSGHHIETVPAANNAQPTSSSPHTDQTDGMATSTNAHPQAHPSMTAPVHPVHGDSLDILRTFVSVLRVLPNNSTRGRRTGNERQILVDKLLKHATRILDVLTEGQQKY</sequence>
<organism evidence="1 2">
    <name type="scientific">Vararia minispora EC-137</name>
    <dbReference type="NCBI Taxonomy" id="1314806"/>
    <lineage>
        <taxon>Eukaryota</taxon>
        <taxon>Fungi</taxon>
        <taxon>Dikarya</taxon>
        <taxon>Basidiomycota</taxon>
        <taxon>Agaricomycotina</taxon>
        <taxon>Agaricomycetes</taxon>
        <taxon>Russulales</taxon>
        <taxon>Lachnocladiaceae</taxon>
        <taxon>Vararia</taxon>
    </lineage>
</organism>
<keyword evidence="2" id="KW-1185">Reference proteome</keyword>
<reference evidence="1" key="1">
    <citation type="submission" date="2021-02" db="EMBL/GenBank/DDBJ databases">
        <authorList>
            <consortium name="DOE Joint Genome Institute"/>
            <person name="Ahrendt S."/>
            <person name="Looney B.P."/>
            <person name="Miyauchi S."/>
            <person name="Morin E."/>
            <person name="Drula E."/>
            <person name="Courty P.E."/>
            <person name="Chicoki N."/>
            <person name="Fauchery L."/>
            <person name="Kohler A."/>
            <person name="Kuo A."/>
            <person name="Labutti K."/>
            <person name="Pangilinan J."/>
            <person name="Lipzen A."/>
            <person name="Riley R."/>
            <person name="Andreopoulos W."/>
            <person name="He G."/>
            <person name="Johnson J."/>
            <person name="Barry K.W."/>
            <person name="Grigoriev I.V."/>
            <person name="Nagy L."/>
            <person name="Hibbett D."/>
            <person name="Henrissat B."/>
            <person name="Matheny P.B."/>
            <person name="Labbe J."/>
            <person name="Martin F."/>
        </authorList>
    </citation>
    <scope>NUCLEOTIDE SEQUENCE</scope>
    <source>
        <strain evidence="1">EC-137</strain>
    </source>
</reference>
<evidence type="ECO:0000313" key="2">
    <source>
        <dbReference type="Proteomes" id="UP000814128"/>
    </source>
</evidence>
<dbReference type="Proteomes" id="UP000814128">
    <property type="component" value="Unassembled WGS sequence"/>
</dbReference>
<gene>
    <name evidence="1" type="ORF">K488DRAFT_88254</name>
</gene>
<proteinExistence type="predicted"/>